<comment type="caution">
    <text evidence="2">The sequence shown here is derived from an EMBL/GenBank/DDBJ whole genome shotgun (WGS) entry which is preliminary data.</text>
</comment>
<feature type="transmembrane region" description="Helical" evidence="1">
    <location>
        <begin position="27"/>
        <end position="46"/>
    </location>
</feature>
<gene>
    <name evidence="2" type="ORF">K8V32_05505</name>
</gene>
<evidence type="ECO:0000313" key="2">
    <source>
        <dbReference type="EMBL" id="HJF14247.1"/>
    </source>
</evidence>
<sequence length="97" mass="10491">MKERGVPVIRDGKPANFSGEGNTAGNLLIFVIALALFVAGLYMINLLSFENVWVPMLSVVILSAVAYFIPKQIVGRSNTVDAEFVTDPAHETNSPNL</sequence>
<reference evidence="2" key="1">
    <citation type="journal article" date="2021" name="PeerJ">
        <title>Extensive microbial diversity within the chicken gut microbiome revealed by metagenomics and culture.</title>
        <authorList>
            <person name="Gilroy R."/>
            <person name="Ravi A."/>
            <person name="Getino M."/>
            <person name="Pursley I."/>
            <person name="Horton D.L."/>
            <person name="Alikhan N.F."/>
            <person name="Baker D."/>
            <person name="Gharbi K."/>
            <person name="Hall N."/>
            <person name="Watson M."/>
            <person name="Adriaenssens E.M."/>
            <person name="Foster-Nyarko E."/>
            <person name="Jarju S."/>
            <person name="Secka A."/>
            <person name="Antonio M."/>
            <person name="Oren A."/>
            <person name="Chaudhuri R.R."/>
            <person name="La Ragione R."/>
            <person name="Hildebrand F."/>
            <person name="Pallen M.J."/>
        </authorList>
    </citation>
    <scope>NUCLEOTIDE SEQUENCE</scope>
    <source>
        <strain evidence="2">ChiHjej13B12-14962</strain>
    </source>
</reference>
<accession>A0A921FMY9</accession>
<evidence type="ECO:0000313" key="3">
    <source>
        <dbReference type="Proteomes" id="UP000703315"/>
    </source>
</evidence>
<organism evidence="2 3">
    <name type="scientific">Enteractinococcus helveticum</name>
    <dbReference type="NCBI Taxonomy" id="1837282"/>
    <lineage>
        <taxon>Bacteria</taxon>
        <taxon>Bacillati</taxon>
        <taxon>Actinomycetota</taxon>
        <taxon>Actinomycetes</taxon>
        <taxon>Micrococcales</taxon>
        <taxon>Micrococcaceae</taxon>
    </lineage>
</organism>
<name>A0A921FMY9_9MICC</name>
<evidence type="ECO:0000256" key="1">
    <source>
        <dbReference type="SAM" id="Phobius"/>
    </source>
</evidence>
<reference evidence="2" key="2">
    <citation type="submission" date="2021-09" db="EMBL/GenBank/DDBJ databases">
        <authorList>
            <person name="Gilroy R."/>
        </authorList>
    </citation>
    <scope>NUCLEOTIDE SEQUENCE</scope>
    <source>
        <strain evidence="2">ChiHjej13B12-14962</strain>
    </source>
</reference>
<protein>
    <submittedName>
        <fullName evidence="2">Uncharacterized protein</fullName>
    </submittedName>
</protein>
<dbReference type="EMBL" id="DYXC01000069">
    <property type="protein sequence ID" value="HJF14247.1"/>
    <property type="molecule type" value="Genomic_DNA"/>
</dbReference>
<dbReference type="Proteomes" id="UP000703315">
    <property type="component" value="Unassembled WGS sequence"/>
</dbReference>
<dbReference type="AlphaFoldDB" id="A0A921FMY9"/>
<dbReference type="RefSeq" id="WP_303904095.1">
    <property type="nucleotide sequence ID" value="NZ_DYXC01000069.1"/>
</dbReference>
<proteinExistence type="predicted"/>
<keyword evidence="1" id="KW-1133">Transmembrane helix</keyword>
<keyword evidence="1" id="KW-0472">Membrane</keyword>
<keyword evidence="1" id="KW-0812">Transmembrane</keyword>
<feature type="transmembrane region" description="Helical" evidence="1">
    <location>
        <begin position="52"/>
        <end position="69"/>
    </location>
</feature>